<sequence>KSGVWVHFKRLNSDEAECKLCPIDAKKRVFKTTKKSTSGLHNHLRSTHPMEYTIVSENKELTKKRERMCAEFLAENSTVCPTMFHSKTFLAFFPESEWSTFPSRTTLTDSIIPKMVAEIIEKNMKDLKGIPVTLVTDSWT</sequence>
<dbReference type="Pfam" id="PF02892">
    <property type="entry name" value="zf-BED"/>
    <property type="match status" value="1"/>
</dbReference>
<feature type="non-terminal residue" evidence="6">
    <location>
        <position position="140"/>
    </location>
</feature>
<reference evidence="7" key="1">
    <citation type="submission" date="2022-10" db="EMBL/GenBank/DDBJ databases">
        <title>Genome assembly of Pristionchus species.</title>
        <authorList>
            <person name="Yoshida K."/>
            <person name="Sommer R.J."/>
        </authorList>
    </citation>
    <scope>NUCLEOTIDE SEQUENCE [LARGE SCALE GENOMIC DNA]</scope>
    <source>
        <strain evidence="7">RS5460</strain>
    </source>
</reference>
<dbReference type="GO" id="GO:0003677">
    <property type="term" value="F:DNA binding"/>
    <property type="evidence" value="ECO:0007669"/>
    <property type="project" value="InterPro"/>
</dbReference>
<dbReference type="PROSITE" id="PS50808">
    <property type="entry name" value="ZF_BED"/>
    <property type="match status" value="1"/>
</dbReference>
<dbReference type="SUPFAM" id="SSF57667">
    <property type="entry name" value="beta-beta-alpha zinc fingers"/>
    <property type="match status" value="1"/>
</dbReference>
<keyword evidence="2 4" id="KW-0863">Zinc-finger</keyword>
<gene>
    <name evidence="6" type="ORF">PMAYCL1PPCAC_05179</name>
</gene>
<dbReference type="SMART" id="SM00614">
    <property type="entry name" value="ZnF_BED"/>
    <property type="match status" value="1"/>
</dbReference>
<evidence type="ECO:0000313" key="7">
    <source>
        <dbReference type="Proteomes" id="UP001328107"/>
    </source>
</evidence>
<keyword evidence="1" id="KW-0479">Metal-binding</keyword>
<name>A0AAN5CAL5_9BILA</name>
<protein>
    <recommendedName>
        <fullName evidence="5">BED-type domain-containing protein</fullName>
    </recommendedName>
</protein>
<dbReference type="AlphaFoldDB" id="A0AAN5CAL5"/>
<evidence type="ECO:0000256" key="3">
    <source>
        <dbReference type="ARBA" id="ARBA00022833"/>
    </source>
</evidence>
<organism evidence="6 7">
    <name type="scientific">Pristionchus mayeri</name>
    <dbReference type="NCBI Taxonomy" id="1317129"/>
    <lineage>
        <taxon>Eukaryota</taxon>
        <taxon>Metazoa</taxon>
        <taxon>Ecdysozoa</taxon>
        <taxon>Nematoda</taxon>
        <taxon>Chromadorea</taxon>
        <taxon>Rhabditida</taxon>
        <taxon>Rhabditina</taxon>
        <taxon>Diplogasteromorpha</taxon>
        <taxon>Diplogasteroidea</taxon>
        <taxon>Neodiplogasteridae</taxon>
        <taxon>Pristionchus</taxon>
    </lineage>
</organism>
<dbReference type="InterPro" id="IPR036236">
    <property type="entry name" value="Znf_C2H2_sf"/>
</dbReference>
<evidence type="ECO:0000256" key="1">
    <source>
        <dbReference type="ARBA" id="ARBA00022723"/>
    </source>
</evidence>
<dbReference type="EMBL" id="BTRK01000002">
    <property type="protein sequence ID" value="GMR34984.1"/>
    <property type="molecule type" value="Genomic_DNA"/>
</dbReference>
<dbReference type="GO" id="GO:0008270">
    <property type="term" value="F:zinc ion binding"/>
    <property type="evidence" value="ECO:0007669"/>
    <property type="project" value="UniProtKB-KW"/>
</dbReference>
<evidence type="ECO:0000256" key="4">
    <source>
        <dbReference type="PROSITE-ProRule" id="PRU00027"/>
    </source>
</evidence>
<evidence type="ECO:0000313" key="6">
    <source>
        <dbReference type="EMBL" id="GMR34984.1"/>
    </source>
</evidence>
<evidence type="ECO:0000256" key="2">
    <source>
        <dbReference type="ARBA" id="ARBA00022771"/>
    </source>
</evidence>
<keyword evidence="7" id="KW-1185">Reference proteome</keyword>
<accession>A0AAN5CAL5</accession>
<dbReference type="Proteomes" id="UP001328107">
    <property type="component" value="Unassembled WGS sequence"/>
</dbReference>
<feature type="non-terminal residue" evidence="6">
    <location>
        <position position="1"/>
    </location>
</feature>
<proteinExistence type="predicted"/>
<evidence type="ECO:0000259" key="5">
    <source>
        <dbReference type="PROSITE" id="PS50808"/>
    </source>
</evidence>
<keyword evidence="3" id="KW-0862">Zinc</keyword>
<dbReference type="InterPro" id="IPR003656">
    <property type="entry name" value="Znf_BED"/>
</dbReference>
<feature type="domain" description="BED-type" evidence="5">
    <location>
        <begin position="1"/>
        <end position="55"/>
    </location>
</feature>
<comment type="caution">
    <text evidence="6">The sequence shown here is derived from an EMBL/GenBank/DDBJ whole genome shotgun (WGS) entry which is preliminary data.</text>
</comment>